<accession>A0A518HWE9</accession>
<dbReference type="SUPFAM" id="SSF55486">
    <property type="entry name" value="Metalloproteases ('zincins'), catalytic domain"/>
    <property type="match status" value="1"/>
</dbReference>
<dbReference type="GO" id="GO:0008270">
    <property type="term" value="F:zinc ion binding"/>
    <property type="evidence" value="ECO:0007669"/>
    <property type="project" value="InterPro"/>
</dbReference>
<keyword evidence="3" id="KW-0378">Hydrolase</keyword>
<dbReference type="KEGG" id="snep:Enr13x_49670"/>
<evidence type="ECO:0000313" key="9">
    <source>
        <dbReference type="Proteomes" id="UP000319004"/>
    </source>
</evidence>
<evidence type="ECO:0000313" key="8">
    <source>
        <dbReference type="EMBL" id="QDV45094.1"/>
    </source>
</evidence>
<keyword evidence="5" id="KW-0482">Metalloprotease</keyword>
<dbReference type="InterPro" id="IPR001818">
    <property type="entry name" value="Pept_M10_metallopeptidase"/>
</dbReference>
<dbReference type="GO" id="GO:0004222">
    <property type="term" value="F:metalloendopeptidase activity"/>
    <property type="evidence" value="ECO:0007669"/>
    <property type="project" value="InterPro"/>
</dbReference>
<dbReference type="PRINTS" id="PR00138">
    <property type="entry name" value="MATRIXIN"/>
</dbReference>
<dbReference type="Pfam" id="PF00413">
    <property type="entry name" value="Peptidase_M10"/>
    <property type="match status" value="1"/>
</dbReference>
<evidence type="ECO:0000256" key="6">
    <source>
        <dbReference type="SAM" id="MobiDB-lite"/>
    </source>
</evidence>
<protein>
    <submittedName>
        <fullName evidence="8">Matrixin</fullName>
    </submittedName>
</protein>
<dbReference type="InterPro" id="IPR024079">
    <property type="entry name" value="MetalloPept_cat_dom_sf"/>
</dbReference>
<gene>
    <name evidence="8" type="ORF">Enr13x_49670</name>
</gene>
<dbReference type="EMBL" id="CP037423">
    <property type="protein sequence ID" value="QDV45094.1"/>
    <property type="molecule type" value="Genomic_DNA"/>
</dbReference>
<sequence length="292" mass="31047">MSKHKGSSRLLRAEALECRRCMAASLGWDGPGLGSATLTYHIDASGSGLDPATVQSAIETALKAWSDVAAIDFMPTNRAGLQDSLDFSFESIDGSGGTLAQAYFPDDVNPARIAGDVEFDSAEIWEVGNALGSRATDLVLVAVHEIGHALGLDHNDAADSTLNETISPHEFFTTLPASDVDAILALYAPATGAFIDDPVANDGLTDDADETVSTNEEPDVAPRRRWTPWARHNPWGRGFGGRGLRNFPTPTDENSTDTGAESNSADQNGVTTDLGCTPQLTRFIGARSAWRR</sequence>
<dbReference type="GO" id="GO:0031012">
    <property type="term" value="C:extracellular matrix"/>
    <property type="evidence" value="ECO:0007669"/>
    <property type="project" value="InterPro"/>
</dbReference>
<dbReference type="PANTHER" id="PTHR10201">
    <property type="entry name" value="MATRIX METALLOPROTEINASE"/>
    <property type="match status" value="1"/>
</dbReference>
<dbReference type="PANTHER" id="PTHR10201:SF323">
    <property type="entry name" value="MATRIX METALLOPROTEINASE-21"/>
    <property type="match status" value="1"/>
</dbReference>
<dbReference type="AlphaFoldDB" id="A0A518HWE9"/>
<dbReference type="RefSeq" id="WP_145389307.1">
    <property type="nucleotide sequence ID" value="NZ_CP037423.1"/>
</dbReference>
<dbReference type="SMART" id="SM00235">
    <property type="entry name" value="ZnMc"/>
    <property type="match status" value="1"/>
</dbReference>
<dbReference type="InterPro" id="IPR021190">
    <property type="entry name" value="Pept_M10A"/>
</dbReference>
<evidence type="ECO:0000256" key="4">
    <source>
        <dbReference type="ARBA" id="ARBA00022833"/>
    </source>
</evidence>
<evidence type="ECO:0000259" key="7">
    <source>
        <dbReference type="SMART" id="SM00235"/>
    </source>
</evidence>
<dbReference type="OrthoDB" id="252952at2"/>
<proteinExistence type="predicted"/>
<dbReference type="InterPro" id="IPR006026">
    <property type="entry name" value="Peptidase_Metallo"/>
</dbReference>
<dbReference type="GO" id="GO:0006508">
    <property type="term" value="P:proteolysis"/>
    <property type="evidence" value="ECO:0007669"/>
    <property type="project" value="UniProtKB-KW"/>
</dbReference>
<feature type="domain" description="Peptidase metallopeptidase" evidence="7">
    <location>
        <begin position="24"/>
        <end position="189"/>
    </location>
</feature>
<evidence type="ECO:0000256" key="2">
    <source>
        <dbReference type="ARBA" id="ARBA00022723"/>
    </source>
</evidence>
<keyword evidence="9" id="KW-1185">Reference proteome</keyword>
<dbReference type="Gene3D" id="3.40.390.10">
    <property type="entry name" value="Collagenase (Catalytic Domain)"/>
    <property type="match status" value="1"/>
</dbReference>
<keyword evidence="2" id="KW-0479">Metal-binding</keyword>
<organism evidence="8 9">
    <name type="scientific">Stieleria neptunia</name>
    <dbReference type="NCBI Taxonomy" id="2527979"/>
    <lineage>
        <taxon>Bacteria</taxon>
        <taxon>Pseudomonadati</taxon>
        <taxon>Planctomycetota</taxon>
        <taxon>Planctomycetia</taxon>
        <taxon>Pirellulales</taxon>
        <taxon>Pirellulaceae</taxon>
        <taxon>Stieleria</taxon>
    </lineage>
</organism>
<reference evidence="8 9" key="1">
    <citation type="submission" date="2019-03" db="EMBL/GenBank/DDBJ databases">
        <title>Deep-cultivation of Planctomycetes and their phenomic and genomic characterization uncovers novel biology.</title>
        <authorList>
            <person name="Wiegand S."/>
            <person name="Jogler M."/>
            <person name="Boedeker C."/>
            <person name="Pinto D."/>
            <person name="Vollmers J."/>
            <person name="Rivas-Marin E."/>
            <person name="Kohn T."/>
            <person name="Peeters S.H."/>
            <person name="Heuer A."/>
            <person name="Rast P."/>
            <person name="Oberbeckmann S."/>
            <person name="Bunk B."/>
            <person name="Jeske O."/>
            <person name="Meyerdierks A."/>
            <person name="Storesund J.E."/>
            <person name="Kallscheuer N."/>
            <person name="Luecker S."/>
            <person name="Lage O.M."/>
            <person name="Pohl T."/>
            <person name="Merkel B.J."/>
            <person name="Hornburger P."/>
            <person name="Mueller R.-W."/>
            <person name="Bruemmer F."/>
            <person name="Labrenz M."/>
            <person name="Spormann A.M."/>
            <person name="Op den Camp H."/>
            <person name="Overmann J."/>
            <person name="Amann R."/>
            <person name="Jetten M.S.M."/>
            <person name="Mascher T."/>
            <person name="Medema M.H."/>
            <person name="Devos D.P."/>
            <person name="Kaster A.-K."/>
            <person name="Ovreas L."/>
            <person name="Rohde M."/>
            <person name="Galperin M.Y."/>
            <person name="Jogler C."/>
        </authorList>
    </citation>
    <scope>NUCLEOTIDE SEQUENCE [LARGE SCALE GENOMIC DNA]</scope>
    <source>
        <strain evidence="8 9">Enr13</strain>
    </source>
</reference>
<evidence type="ECO:0000256" key="3">
    <source>
        <dbReference type="ARBA" id="ARBA00022801"/>
    </source>
</evidence>
<name>A0A518HWE9_9BACT</name>
<feature type="compositionally biased region" description="Polar residues" evidence="6">
    <location>
        <begin position="248"/>
        <end position="271"/>
    </location>
</feature>
<keyword evidence="4" id="KW-0862">Zinc</keyword>
<feature type="region of interest" description="Disordered" evidence="6">
    <location>
        <begin position="202"/>
        <end position="221"/>
    </location>
</feature>
<feature type="region of interest" description="Disordered" evidence="6">
    <location>
        <begin position="237"/>
        <end position="274"/>
    </location>
</feature>
<dbReference type="Proteomes" id="UP000319004">
    <property type="component" value="Chromosome"/>
</dbReference>
<keyword evidence="1" id="KW-0645">Protease</keyword>
<evidence type="ECO:0000256" key="5">
    <source>
        <dbReference type="ARBA" id="ARBA00023049"/>
    </source>
</evidence>
<evidence type="ECO:0000256" key="1">
    <source>
        <dbReference type="ARBA" id="ARBA00022670"/>
    </source>
</evidence>